<evidence type="ECO:0000313" key="2">
    <source>
        <dbReference type="EMBL" id="AYV78104.1"/>
    </source>
</evidence>
<name>A0A3G4ZUW0_9VIRU</name>
<dbReference type="EMBL" id="MK072070">
    <property type="protein sequence ID" value="AYV78104.1"/>
    <property type="molecule type" value="Genomic_DNA"/>
</dbReference>
<feature type="compositionally biased region" description="Basic residues" evidence="1">
    <location>
        <begin position="1"/>
        <end position="11"/>
    </location>
</feature>
<feature type="region of interest" description="Disordered" evidence="1">
    <location>
        <begin position="1"/>
        <end position="22"/>
    </location>
</feature>
<protein>
    <submittedName>
        <fullName evidence="2">Uncharacterized protein</fullName>
    </submittedName>
</protein>
<reference evidence="2" key="1">
    <citation type="submission" date="2018-10" db="EMBL/GenBank/DDBJ databases">
        <title>Hidden diversity of soil giant viruses.</title>
        <authorList>
            <person name="Schulz F."/>
            <person name="Alteio L."/>
            <person name="Goudeau D."/>
            <person name="Ryan E.M."/>
            <person name="Malmstrom R.R."/>
            <person name="Blanchard J."/>
            <person name="Woyke T."/>
        </authorList>
    </citation>
    <scope>NUCLEOTIDE SEQUENCE</scope>
    <source>
        <strain evidence="2">EDV1</strain>
    </source>
</reference>
<evidence type="ECO:0000256" key="1">
    <source>
        <dbReference type="SAM" id="MobiDB-lite"/>
    </source>
</evidence>
<proteinExistence type="predicted"/>
<gene>
    <name evidence="2" type="ORF">Edafosvirus5_22</name>
</gene>
<sequence>MVAQKNQRKILKREDYPSYSPKSNKQYYRKVITKDYSINNQGAHTLILKRCKDVNEANFRYNNYMYLYLNRRVNGVSKSRLNGLLGIGCPSGRKCGTCHFNGRKSKNKTKGLMKNTKREKQLILNDEFIEVDIDSDIDE</sequence>
<organism evidence="2">
    <name type="scientific">Edafosvirus sp</name>
    <dbReference type="NCBI Taxonomy" id="2487765"/>
    <lineage>
        <taxon>Viruses</taxon>
        <taxon>Varidnaviria</taxon>
        <taxon>Bamfordvirae</taxon>
        <taxon>Nucleocytoviricota</taxon>
        <taxon>Megaviricetes</taxon>
        <taxon>Imitervirales</taxon>
        <taxon>Mimiviridae</taxon>
        <taxon>Klosneuvirinae</taxon>
    </lineage>
</organism>
<accession>A0A3G4ZUW0</accession>